<keyword evidence="1" id="KW-1133">Transmembrane helix</keyword>
<keyword evidence="4" id="KW-1185">Reference proteome</keyword>
<organism evidence="2 5">
    <name type="scientific">Leptospira adleri</name>
    <dbReference type="NCBI Taxonomy" id="2023186"/>
    <lineage>
        <taxon>Bacteria</taxon>
        <taxon>Pseudomonadati</taxon>
        <taxon>Spirochaetota</taxon>
        <taxon>Spirochaetia</taxon>
        <taxon>Leptospirales</taxon>
        <taxon>Leptospiraceae</taxon>
        <taxon>Leptospira</taxon>
    </lineage>
</organism>
<evidence type="ECO:0000313" key="2">
    <source>
        <dbReference type="EMBL" id="PJZ54982.1"/>
    </source>
</evidence>
<feature type="transmembrane region" description="Helical" evidence="1">
    <location>
        <begin position="20"/>
        <end position="39"/>
    </location>
</feature>
<gene>
    <name evidence="3" type="ORF">CH376_15880</name>
    <name evidence="2" type="ORF">CH380_00225</name>
</gene>
<proteinExistence type="predicted"/>
<keyword evidence="1" id="KW-0812">Transmembrane</keyword>
<dbReference type="AlphaFoldDB" id="A0A2M9YTW8"/>
<reference evidence="4 5" key="1">
    <citation type="submission" date="2017-07" db="EMBL/GenBank/DDBJ databases">
        <title>Leptospira spp. isolated from tropical soils.</title>
        <authorList>
            <person name="Thibeaux R."/>
            <person name="Iraola G."/>
            <person name="Ferres I."/>
            <person name="Bierque E."/>
            <person name="Girault D."/>
            <person name="Soupe-Gilbert M.-E."/>
            <person name="Picardeau M."/>
            <person name="Goarant C."/>
        </authorList>
    </citation>
    <scope>NUCLEOTIDE SEQUENCE [LARGE SCALE GENOMIC DNA]</scope>
    <source>
        <strain evidence="2 5">FH2-B-C1</strain>
        <strain evidence="3 4">FH2-B-D1</strain>
    </source>
</reference>
<comment type="caution">
    <text evidence="2">The sequence shown here is derived from an EMBL/GenBank/DDBJ whole genome shotgun (WGS) entry which is preliminary data.</text>
</comment>
<evidence type="ECO:0000256" key="1">
    <source>
        <dbReference type="SAM" id="Phobius"/>
    </source>
</evidence>
<sequence length="64" mass="7366">MGNSLIRLFPAKSKNRSYQIISRFSIHFHTICSIGWIFLHFTTLLLKCLISASLENPERSPKMA</sequence>
<dbReference type="Proteomes" id="UP000232149">
    <property type="component" value="Unassembled WGS sequence"/>
</dbReference>
<accession>A0A2M9YTW8</accession>
<evidence type="ECO:0000313" key="4">
    <source>
        <dbReference type="Proteomes" id="UP000232149"/>
    </source>
</evidence>
<dbReference type="EMBL" id="NPDV01000001">
    <property type="protein sequence ID" value="PJZ54982.1"/>
    <property type="molecule type" value="Genomic_DNA"/>
</dbReference>
<evidence type="ECO:0000313" key="5">
    <source>
        <dbReference type="Proteomes" id="UP000232188"/>
    </source>
</evidence>
<protein>
    <submittedName>
        <fullName evidence="2">Uncharacterized protein</fullName>
    </submittedName>
</protein>
<evidence type="ECO:0000313" key="3">
    <source>
        <dbReference type="EMBL" id="PJZ60924.1"/>
    </source>
</evidence>
<keyword evidence="1" id="KW-0472">Membrane</keyword>
<name>A0A2M9YTW8_9LEPT</name>
<dbReference type="EMBL" id="NPDU01000045">
    <property type="protein sequence ID" value="PJZ60924.1"/>
    <property type="molecule type" value="Genomic_DNA"/>
</dbReference>
<dbReference type="Proteomes" id="UP000232188">
    <property type="component" value="Unassembled WGS sequence"/>
</dbReference>